<dbReference type="InterPro" id="IPR000322">
    <property type="entry name" value="Glyco_hydro_31_TIM"/>
</dbReference>
<dbReference type="Pfam" id="PF21365">
    <property type="entry name" value="Glyco_hydro_31_3rd"/>
    <property type="match status" value="1"/>
</dbReference>
<feature type="domain" description="Glycoside hydrolase family 31 TIM barrel" evidence="3">
    <location>
        <begin position="182"/>
        <end position="574"/>
    </location>
</feature>
<evidence type="ECO:0000259" key="4">
    <source>
        <dbReference type="Pfam" id="PF13802"/>
    </source>
</evidence>
<dbReference type="Gene3D" id="2.60.40.1180">
    <property type="entry name" value="Golgi alpha-mannosidase II"/>
    <property type="match status" value="2"/>
</dbReference>
<dbReference type="Proteomes" id="UP000887578">
    <property type="component" value="Unplaced"/>
</dbReference>
<protein>
    <submittedName>
        <fullName evidence="7">Galactose mutarotase N-terminal barrel domain-containing protein</fullName>
    </submittedName>
</protein>
<dbReference type="GO" id="GO:0030246">
    <property type="term" value="F:carbohydrate binding"/>
    <property type="evidence" value="ECO:0007669"/>
    <property type="project" value="InterPro"/>
</dbReference>
<dbReference type="PANTHER" id="PTHR22762">
    <property type="entry name" value="ALPHA-GLUCOSIDASE"/>
    <property type="match status" value="1"/>
</dbReference>
<dbReference type="InterPro" id="IPR017853">
    <property type="entry name" value="GH"/>
</dbReference>
<dbReference type="Pfam" id="PF01055">
    <property type="entry name" value="Glyco_hydro_31_2nd"/>
    <property type="match status" value="1"/>
</dbReference>
<organism evidence="6 7">
    <name type="scientific">Panagrolaimus davidi</name>
    <dbReference type="NCBI Taxonomy" id="227884"/>
    <lineage>
        <taxon>Eukaryota</taxon>
        <taxon>Metazoa</taxon>
        <taxon>Ecdysozoa</taxon>
        <taxon>Nematoda</taxon>
        <taxon>Chromadorea</taxon>
        <taxon>Rhabditida</taxon>
        <taxon>Tylenchina</taxon>
        <taxon>Panagrolaimomorpha</taxon>
        <taxon>Panagrolaimoidea</taxon>
        <taxon>Panagrolaimidae</taxon>
        <taxon>Panagrolaimus</taxon>
    </lineage>
</organism>
<keyword evidence="6" id="KW-1185">Reference proteome</keyword>
<evidence type="ECO:0000256" key="2">
    <source>
        <dbReference type="RuleBase" id="RU361185"/>
    </source>
</evidence>
<dbReference type="Pfam" id="PF13802">
    <property type="entry name" value="Gal_mutarotas_2"/>
    <property type="match status" value="1"/>
</dbReference>
<reference evidence="7" key="1">
    <citation type="submission" date="2022-11" db="UniProtKB">
        <authorList>
            <consortium name="WormBaseParasite"/>
        </authorList>
    </citation>
    <scope>IDENTIFICATION</scope>
</reference>
<feature type="domain" description="Glycoside hydrolase family 31 N-terminal" evidence="4">
    <location>
        <begin position="13"/>
        <end position="137"/>
    </location>
</feature>
<proteinExistence type="inferred from homology"/>
<dbReference type="Gene3D" id="3.20.20.80">
    <property type="entry name" value="Glycosidases"/>
    <property type="match status" value="1"/>
</dbReference>
<dbReference type="GO" id="GO:0004558">
    <property type="term" value="F:alpha-1,4-glucosidase activity"/>
    <property type="evidence" value="ECO:0007669"/>
    <property type="project" value="TreeGrafter"/>
</dbReference>
<feature type="domain" description="Glycosyl hydrolase family 31 C-terminal" evidence="5">
    <location>
        <begin position="582"/>
        <end position="672"/>
    </location>
</feature>
<dbReference type="InterPro" id="IPR011013">
    <property type="entry name" value="Gal_mutarotase_sf_dom"/>
</dbReference>
<dbReference type="Gene3D" id="2.60.40.1760">
    <property type="entry name" value="glycosyl hydrolase (family 31)"/>
    <property type="match status" value="1"/>
</dbReference>
<dbReference type="SUPFAM" id="SSF51011">
    <property type="entry name" value="Glycosyl hydrolase domain"/>
    <property type="match status" value="1"/>
</dbReference>
<dbReference type="SUPFAM" id="SSF74650">
    <property type="entry name" value="Galactose mutarotase-like"/>
    <property type="match status" value="1"/>
</dbReference>
<evidence type="ECO:0000256" key="1">
    <source>
        <dbReference type="ARBA" id="ARBA00007806"/>
    </source>
</evidence>
<dbReference type="InterPro" id="IPR048395">
    <property type="entry name" value="Glyco_hydro_31_C"/>
</dbReference>
<dbReference type="CDD" id="cd14752">
    <property type="entry name" value="GH31_N"/>
    <property type="match status" value="1"/>
</dbReference>
<comment type="similarity">
    <text evidence="1 2">Belongs to the glycosyl hydrolase 31 family.</text>
</comment>
<dbReference type="WBParaSite" id="PDA_v2.g27880.t1">
    <property type="protein sequence ID" value="PDA_v2.g27880.t1"/>
    <property type="gene ID" value="PDA_v2.g27880"/>
</dbReference>
<dbReference type="InterPro" id="IPR025887">
    <property type="entry name" value="Glyco_hydro_31_N_dom"/>
</dbReference>
<dbReference type="SUPFAM" id="SSF51445">
    <property type="entry name" value="(Trans)glycosidases"/>
    <property type="match status" value="1"/>
</dbReference>
<evidence type="ECO:0000259" key="3">
    <source>
        <dbReference type="Pfam" id="PF01055"/>
    </source>
</evidence>
<dbReference type="GO" id="GO:0005975">
    <property type="term" value="P:carbohydrate metabolic process"/>
    <property type="evidence" value="ECO:0007669"/>
    <property type="project" value="InterPro"/>
</dbReference>
<accession>A0A914Q8K0</accession>
<keyword evidence="2" id="KW-0326">Glycosidase</keyword>
<sequence>MLVSYRPPIGTNDSPNLQSTEKLTVKSTNSTIFSFTVSRNSDGEKLWDTSLGGLLFADQYIQISTLLSTNQIFGFGENVHKTLMHDLSKYRTWGMFSRDAGPDSVGDITHNYYGVHPFYMGLNPNGKTYGVFILNSNAQEVTLGPAPHLTYRTIGGQLEFFFFPGPTPSEVIAQYQQVIGKPFLPPYWALGFQICRWGYTGVAEIKSVVDRTKAAGIPQDVQFSDIDYMNRYQDFTYNKGSPAWSGLPAFIDNLHKNYGMHFTLIFDPAVEADYDSFKRGISANASFIEWPRMDLVPTGIEDSYPYVKGTKIMLGKVWPSNNAAFPDFLDPQDETQQWWESELKGFVKEVGFDGAWIDMNEPSNFDTQPNNGTKQLKYNVGDLTCPIVGSDSYYDKAPYETVGVFNWGDNTYLFTDTLCMFASTMRNTSVFYNTKNLYGWSEARATMKGMNLARGNRSVVISRSTFASSGQFGGHWLGDNTARWADLQTSIIGAQEFNLFGIPYVGSDICGFNGPTNEELCLRWHQMGAFHSFSRNHNSINQPAQDPAQWPSVAAAARKALLFRYRYLPYLYSLHFLASINGGTVVRPIFFEFPLDPITPTLSHQFLWGSALMIIPVTAAGVTSIQGYLPPDATWYSVYDSYYGTNATTGSTTMYAPTTSLIPLFVRGGYILPRQAPAQTTVFARKNRFEILIAFDPKTLSAAGELYWDDGDSLFTDISSHNYHHFNFNATVSSKSTIIRITKDKSASGISLPALENIEIFGHPWIPALKNATLNGSPVSIDMSQTTYFPFTHVANITTTGLINLNNGQSWILQWPNTLK</sequence>
<evidence type="ECO:0000313" key="6">
    <source>
        <dbReference type="Proteomes" id="UP000887578"/>
    </source>
</evidence>
<name>A0A914Q8K0_9BILA</name>
<evidence type="ECO:0000259" key="5">
    <source>
        <dbReference type="Pfam" id="PF21365"/>
    </source>
</evidence>
<dbReference type="CDD" id="cd06602">
    <property type="entry name" value="GH31_MGAM_SI_GAA"/>
    <property type="match status" value="1"/>
</dbReference>
<dbReference type="PANTHER" id="PTHR22762:SF94">
    <property type="entry name" value="P-TYPE DOMAIN-CONTAINING PROTEIN"/>
    <property type="match status" value="1"/>
</dbReference>
<dbReference type="InterPro" id="IPR013780">
    <property type="entry name" value="Glyco_hydro_b"/>
</dbReference>
<keyword evidence="2" id="KW-0378">Hydrolase</keyword>
<evidence type="ECO:0000313" key="7">
    <source>
        <dbReference type="WBParaSite" id="PDA_v2.g27880.t1"/>
    </source>
</evidence>
<dbReference type="AlphaFoldDB" id="A0A914Q8K0"/>